<organism evidence="2 3">
    <name type="scientific">Caerostris extrusa</name>
    <name type="common">Bark spider</name>
    <name type="synonym">Caerostris bankana</name>
    <dbReference type="NCBI Taxonomy" id="172846"/>
    <lineage>
        <taxon>Eukaryota</taxon>
        <taxon>Metazoa</taxon>
        <taxon>Ecdysozoa</taxon>
        <taxon>Arthropoda</taxon>
        <taxon>Chelicerata</taxon>
        <taxon>Arachnida</taxon>
        <taxon>Araneae</taxon>
        <taxon>Araneomorphae</taxon>
        <taxon>Entelegynae</taxon>
        <taxon>Araneoidea</taxon>
        <taxon>Araneidae</taxon>
        <taxon>Caerostris</taxon>
    </lineage>
</organism>
<accession>A0AAV4NJH7</accession>
<comment type="caution">
    <text evidence="2">The sequence shown here is derived from an EMBL/GenBank/DDBJ whole genome shotgun (WGS) entry which is preliminary data.</text>
</comment>
<protein>
    <submittedName>
        <fullName evidence="2">Uncharacterized protein</fullName>
    </submittedName>
</protein>
<keyword evidence="3" id="KW-1185">Reference proteome</keyword>
<dbReference type="Proteomes" id="UP001054945">
    <property type="component" value="Unassembled WGS sequence"/>
</dbReference>
<gene>
    <name evidence="2" type="ORF">CEXT_361381</name>
</gene>
<name>A0AAV4NJH7_CAEEX</name>
<reference evidence="2 3" key="1">
    <citation type="submission" date="2021-06" db="EMBL/GenBank/DDBJ databases">
        <title>Caerostris extrusa draft genome.</title>
        <authorList>
            <person name="Kono N."/>
            <person name="Arakawa K."/>
        </authorList>
    </citation>
    <scope>NUCLEOTIDE SEQUENCE [LARGE SCALE GENOMIC DNA]</scope>
</reference>
<dbReference type="EMBL" id="BPLR01020973">
    <property type="protein sequence ID" value="GIX84499.1"/>
    <property type="molecule type" value="Genomic_DNA"/>
</dbReference>
<feature type="region of interest" description="Disordered" evidence="1">
    <location>
        <begin position="1"/>
        <end position="25"/>
    </location>
</feature>
<sequence length="138" mass="15373">VEDIKNPGAAQSTTGSPQRVPLEAELTKQKRTIIIPLLLTEDAKTADSENASTFNSFIKTRPPVEDIKKIPEQRNQLWVAPKGSALAAELTKQKRTIIIPLLTEDAKTADSENRFAPHPSSPGLCIVLPEEWRQLYRF</sequence>
<evidence type="ECO:0000313" key="3">
    <source>
        <dbReference type="Proteomes" id="UP001054945"/>
    </source>
</evidence>
<feature type="non-terminal residue" evidence="2">
    <location>
        <position position="1"/>
    </location>
</feature>
<evidence type="ECO:0000256" key="1">
    <source>
        <dbReference type="SAM" id="MobiDB-lite"/>
    </source>
</evidence>
<dbReference type="AlphaFoldDB" id="A0AAV4NJH7"/>
<proteinExistence type="predicted"/>
<evidence type="ECO:0000313" key="2">
    <source>
        <dbReference type="EMBL" id="GIX84499.1"/>
    </source>
</evidence>